<keyword evidence="5" id="KW-1185">Reference proteome</keyword>
<feature type="chain" id="PRO_5043785790" description="C-type lectin domain-containing protein" evidence="3">
    <location>
        <begin position="22"/>
        <end position="366"/>
    </location>
</feature>
<protein>
    <recommendedName>
        <fullName evidence="6">C-type lectin domain-containing protein</fullName>
    </recommendedName>
</protein>
<feature type="signal peptide" evidence="3">
    <location>
        <begin position="1"/>
        <end position="21"/>
    </location>
</feature>
<name>A0AAV2Q2Y4_MEGNR</name>
<comment type="caution">
    <text evidence="4">The sequence shown here is derived from an EMBL/GenBank/DDBJ whole genome shotgun (WGS) entry which is preliminary data.</text>
</comment>
<keyword evidence="1" id="KW-0175">Coiled coil</keyword>
<dbReference type="Gene3D" id="3.10.100.10">
    <property type="entry name" value="Mannose-Binding Protein A, subunit A"/>
    <property type="match status" value="1"/>
</dbReference>
<feature type="non-terminal residue" evidence="4">
    <location>
        <position position="366"/>
    </location>
</feature>
<dbReference type="Proteomes" id="UP001497623">
    <property type="component" value="Unassembled WGS sequence"/>
</dbReference>
<dbReference type="InterPro" id="IPR016187">
    <property type="entry name" value="CTDL_fold"/>
</dbReference>
<gene>
    <name evidence="4" type="ORF">MNOR_LOCUS6330</name>
</gene>
<dbReference type="InterPro" id="IPR016186">
    <property type="entry name" value="C-type_lectin-like/link_sf"/>
</dbReference>
<accession>A0AAV2Q2Y4</accession>
<evidence type="ECO:0000256" key="1">
    <source>
        <dbReference type="SAM" id="Coils"/>
    </source>
</evidence>
<evidence type="ECO:0008006" key="6">
    <source>
        <dbReference type="Google" id="ProtNLM"/>
    </source>
</evidence>
<dbReference type="CDD" id="cd00037">
    <property type="entry name" value="CLECT"/>
    <property type="match status" value="1"/>
</dbReference>
<feature type="coiled-coil region" evidence="1">
    <location>
        <begin position="142"/>
        <end position="194"/>
    </location>
</feature>
<dbReference type="AlphaFoldDB" id="A0AAV2Q2Y4"/>
<organism evidence="4 5">
    <name type="scientific">Meganyctiphanes norvegica</name>
    <name type="common">Northern krill</name>
    <name type="synonym">Thysanopoda norvegica</name>
    <dbReference type="NCBI Taxonomy" id="48144"/>
    <lineage>
        <taxon>Eukaryota</taxon>
        <taxon>Metazoa</taxon>
        <taxon>Ecdysozoa</taxon>
        <taxon>Arthropoda</taxon>
        <taxon>Crustacea</taxon>
        <taxon>Multicrustacea</taxon>
        <taxon>Malacostraca</taxon>
        <taxon>Eumalacostraca</taxon>
        <taxon>Eucarida</taxon>
        <taxon>Euphausiacea</taxon>
        <taxon>Euphausiidae</taxon>
        <taxon>Meganyctiphanes</taxon>
    </lineage>
</organism>
<evidence type="ECO:0000313" key="4">
    <source>
        <dbReference type="EMBL" id="CAL4067254.1"/>
    </source>
</evidence>
<proteinExistence type="predicted"/>
<evidence type="ECO:0000256" key="2">
    <source>
        <dbReference type="SAM" id="MobiDB-lite"/>
    </source>
</evidence>
<keyword evidence="3" id="KW-0732">Signal</keyword>
<sequence>MSSMKFLSSIVTVITVLSVNCGNLSHGYEVIDSTDGVVIGVYSEDQAKLMNEVYVDRAAEDQILIFPDGDEQLNEEENGSNAGELESSQNTTTSKPSGSCEMNGGECMSKKNKKNCQGTINTEYSCSNKDVCCMPDVLGLLLQSIKENQKSIKDDLSELKSNISDIGTITETKLNNVKGSLDVLMSNLTNLNNNQDLMKSGLMSNLTNLKSNQDMMKNNQDVVMSNLTNLGSTHCPKGFFLSSGHSRQCFKYFNDTTRSWTSAVSKCQAEGLVLAEPYDPVAVRAYIVTKYGGSQWTWINGRGTGSYMKLQRSGAYVYSGNAYWWNGHPSSYVSTSYCLMFTTNYSWMKSYPIQTYYTWSCTNRAY</sequence>
<evidence type="ECO:0000313" key="5">
    <source>
        <dbReference type="Proteomes" id="UP001497623"/>
    </source>
</evidence>
<dbReference type="SUPFAM" id="SSF56436">
    <property type="entry name" value="C-type lectin-like"/>
    <property type="match status" value="1"/>
</dbReference>
<dbReference type="EMBL" id="CAXKWB010002600">
    <property type="protein sequence ID" value="CAL4067254.1"/>
    <property type="molecule type" value="Genomic_DNA"/>
</dbReference>
<feature type="compositionally biased region" description="Polar residues" evidence="2">
    <location>
        <begin position="86"/>
        <end position="97"/>
    </location>
</feature>
<reference evidence="4 5" key="1">
    <citation type="submission" date="2024-05" db="EMBL/GenBank/DDBJ databases">
        <authorList>
            <person name="Wallberg A."/>
        </authorList>
    </citation>
    <scope>NUCLEOTIDE SEQUENCE [LARGE SCALE GENOMIC DNA]</scope>
</reference>
<feature type="region of interest" description="Disordered" evidence="2">
    <location>
        <begin position="72"/>
        <end position="104"/>
    </location>
</feature>
<evidence type="ECO:0000256" key="3">
    <source>
        <dbReference type="SAM" id="SignalP"/>
    </source>
</evidence>